<dbReference type="AlphaFoldDB" id="A0AAN6SG14"/>
<proteinExistence type="predicted"/>
<comment type="caution">
    <text evidence="1">The sequence shown here is derived from an EMBL/GenBank/DDBJ whole genome shotgun (WGS) entry which is preliminary data.</text>
</comment>
<dbReference type="EMBL" id="MU859114">
    <property type="protein sequence ID" value="KAK3952952.1"/>
    <property type="molecule type" value="Genomic_DNA"/>
</dbReference>
<gene>
    <name evidence="1" type="ORF">QBC32DRAFT_323939</name>
</gene>
<sequence length="113" mass="12004">MSEDARSLGTLAAAVAPDYMQSAAAAPSEALRSSNAGSWTGMTGCKQGRQQILVQEIALCFSLLLGVYSGQTLEVFLIFPGRQVHVSQAAEGILYYSRKSPQCNTCQGGGWQN</sequence>
<keyword evidence="2" id="KW-1185">Reference proteome</keyword>
<evidence type="ECO:0000313" key="2">
    <source>
        <dbReference type="Proteomes" id="UP001303222"/>
    </source>
</evidence>
<evidence type="ECO:0000313" key="1">
    <source>
        <dbReference type="EMBL" id="KAK3952952.1"/>
    </source>
</evidence>
<organism evidence="1 2">
    <name type="scientific">Pseudoneurospora amorphoporcata</name>
    <dbReference type="NCBI Taxonomy" id="241081"/>
    <lineage>
        <taxon>Eukaryota</taxon>
        <taxon>Fungi</taxon>
        <taxon>Dikarya</taxon>
        <taxon>Ascomycota</taxon>
        <taxon>Pezizomycotina</taxon>
        <taxon>Sordariomycetes</taxon>
        <taxon>Sordariomycetidae</taxon>
        <taxon>Sordariales</taxon>
        <taxon>Sordariaceae</taxon>
        <taxon>Pseudoneurospora</taxon>
    </lineage>
</organism>
<name>A0AAN6SG14_9PEZI</name>
<reference evidence="1" key="2">
    <citation type="submission" date="2023-06" db="EMBL/GenBank/DDBJ databases">
        <authorList>
            <consortium name="Lawrence Berkeley National Laboratory"/>
            <person name="Mondo S.J."/>
            <person name="Hensen N."/>
            <person name="Bonometti L."/>
            <person name="Westerberg I."/>
            <person name="Brannstrom I.O."/>
            <person name="Guillou S."/>
            <person name="Cros-Aarteil S."/>
            <person name="Calhoun S."/>
            <person name="Haridas S."/>
            <person name="Kuo A."/>
            <person name="Pangilinan J."/>
            <person name="Riley R."/>
            <person name="Labutti K."/>
            <person name="Andreopoulos B."/>
            <person name="Lipzen A."/>
            <person name="Chen C."/>
            <person name="Yanf M."/>
            <person name="Daum C."/>
            <person name="Ng V."/>
            <person name="Clum A."/>
            <person name="Steindorff A."/>
            <person name="Ohm R."/>
            <person name="Martin F."/>
            <person name="Silar P."/>
            <person name="Natvig D."/>
            <person name="Lalanne C."/>
            <person name="Gautier V."/>
            <person name="Ament-Velasquez S.L."/>
            <person name="Kruys A."/>
            <person name="Hutchinson M.I."/>
            <person name="Powell A.J."/>
            <person name="Barry K."/>
            <person name="Miller A.N."/>
            <person name="Grigoriev I.V."/>
            <person name="Debuchy R."/>
            <person name="Gladieux P."/>
            <person name="Thoren M.H."/>
            <person name="Johannesson H."/>
        </authorList>
    </citation>
    <scope>NUCLEOTIDE SEQUENCE</scope>
    <source>
        <strain evidence="1">CBS 626.80</strain>
    </source>
</reference>
<reference evidence="1" key="1">
    <citation type="journal article" date="2023" name="Mol. Phylogenet. Evol.">
        <title>Genome-scale phylogeny and comparative genomics of the fungal order Sordariales.</title>
        <authorList>
            <person name="Hensen N."/>
            <person name="Bonometti L."/>
            <person name="Westerberg I."/>
            <person name="Brannstrom I.O."/>
            <person name="Guillou S."/>
            <person name="Cros-Aarteil S."/>
            <person name="Calhoun S."/>
            <person name="Haridas S."/>
            <person name="Kuo A."/>
            <person name="Mondo S."/>
            <person name="Pangilinan J."/>
            <person name="Riley R."/>
            <person name="LaButti K."/>
            <person name="Andreopoulos B."/>
            <person name="Lipzen A."/>
            <person name="Chen C."/>
            <person name="Yan M."/>
            <person name="Daum C."/>
            <person name="Ng V."/>
            <person name="Clum A."/>
            <person name="Steindorff A."/>
            <person name="Ohm R.A."/>
            <person name="Martin F."/>
            <person name="Silar P."/>
            <person name="Natvig D.O."/>
            <person name="Lalanne C."/>
            <person name="Gautier V."/>
            <person name="Ament-Velasquez S.L."/>
            <person name="Kruys A."/>
            <person name="Hutchinson M.I."/>
            <person name="Powell A.J."/>
            <person name="Barry K."/>
            <person name="Miller A.N."/>
            <person name="Grigoriev I.V."/>
            <person name="Debuchy R."/>
            <person name="Gladieux P."/>
            <person name="Hiltunen Thoren M."/>
            <person name="Johannesson H."/>
        </authorList>
    </citation>
    <scope>NUCLEOTIDE SEQUENCE</scope>
    <source>
        <strain evidence="1">CBS 626.80</strain>
    </source>
</reference>
<protein>
    <submittedName>
        <fullName evidence="1">Uncharacterized protein</fullName>
    </submittedName>
</protein>
<accession>A0AAN6SG14</accession>
<dbReference type="Proteomes" id="UP001303222">
    <property type="component" value="Unassembled WGS sequence"/>
</dbReference>